<name>A0ABU9Z3E0_9RHOO</name>
<dbReference type="Pfam" id="PF13304">
    <property type="entry name" value="AAA_21"/>
    <property type="match status" value="1"/>
</dbReference>
<dbReference type="InterPro" id="IPR027417">
    <property type="entry name" value="P-loop_NTPase"/>
</dbReference>
<keyword evidence="3" id="KW-1185">Reference proteome</keyword>
<dbReference type="EMBL" id="JBDIVE010000013">
    <property type="protein sequence ID" value="MEN3070460.1"/>
    <property type="molecule type" value="Genomic_DNA"/>
</dbReference>
<dbReference type="InterPro" id="IPR051396">
    <property type="entry name" value="Bact_Antivir_Def_Nuclease"/>
</dbReference>
<protein>
    <submittedName>
        <fullName evidence="2">AAA family ATPase</fullName>
    </submittedName>
</protein>
<proteinExistence type="predicted"/>
<feature type="domain" description="ATPase AAA-type core" evidence="1">
    <location>
        <begin position="283"/>
        <end position="352"/>
    </location>
</feature>
<evidence type="ECO:0000259" key="1">
    <source>
        <dbReference type="Pfam" id="PF13304"/>
    </source>
</evidence>
<comment type="caution">
    <text evidence="2">The sequence shown here is derived from an EMBL/GenBank/DDBJ whole genome shotgun (WGS) entry which is preliminary data.</text>
</comment>
<dbReference type="Gene3D" id="3.40.50.300">
    <property type="entry name" value="P-loop containing nucleotide triphosphate hydrolases"/>
    <property type="match status" value="1"/>
</dbReference>
<evidence type="ECO:0000313" key="2">
    <source>
        <dbReference type="EMBL" id="MEN3070460.1"/>
    </source>
</evidence>
<dbReference type="PANTHER" id="PTHR43581">
    <property type="entry name" value="ATP/GTP PHOSPHATASE"/>
    <property type="match status" value="1"/>
</dbReference>
<sequence length="465" mass="52405">MLINEMKLLGWRSYSPEHEVHLADLGRVNLMIGANNVGKSNFGRFLVRLREILRDYEKAEPWSDSSRTNSALCAGSGWFSPLQIQFNPREVDHWLRKAGVIKAEIHLNTDALGCPWELPRTLFNDEQIRVSITMTRDGNTGYLSVIPMSCYGKPLIIRDGSTHKLLLTDHIYSEQITDAHRHRGLGLAVCRCLAMSVMEIRPLRDPSRKSTENIQHTTDGGDIITALQSKQNDKNNQLFWTKCKADLETWFALLLGEDYLRIDINTENFWLEVKRGEEILRCPLADLGAGVSEILIVLAYLRLHSDRPFFVVIDEPESHLHPGAVVELAKIITKHLPNHQLLFTTHSTALVDAVASDWRTFRATRGAHHGTVIEPIETTTSKLALLADLGIRPSQLFLARAILWVEGPSDIHYWTALINQVDETLVAGRDFAFVTYGGASLVSSFKCNTWSELRCCDGQTLQSSE</sequence>
<organism evidence="2 3">
    <name type="scientific">Uliginosibacterium sediminicola</name>
    <dbReference type="NCBI Taxonomy" id="2024550"/>
    <lineage>
        <taxon>Bacteria</taxon>
        <taxon>Pseudomonadati</taxon>
        <taxon>Pseudomonadota</taxon>
        <taxon>Betaproteobacteria</taxon>
        <taxon>Rhodocyclales</taxon>
        <taxon>Zoogloeaceae</taxon>
        <taxon>Uliginosibacterium</taxon>
    </lineage>
</organism>
<dbReference type="InterPro" id="IPR003959">
    <property type="entry name" value="ATPase_AAA_core"/>
</dbReference>
<gene>
    <name evidence="2" type="ORF">ABDB84_18395</name>
</gene>
<feature type="non-terminal residue" evidence="2">
    <location>
        <position position="465"/>
    </location>
</feature>
<dbReference type="SUPFAM" id="SSF52540">
    <property type="entry name" value="P-loop containing nucleoside triphosphate hydrolases"/>
    <property type="match status" value="1"/>
</dbReference>
<accession>A0ABU9Z3E0</accession>
<dbReference type="RefSeq" id="WP_345921239.1">
    <property type="nucleotide sequence ID" value="NZ_JBDIVE010000013.1"/>
</dbReference>
<reference evidence="2 3" key="1">
    <citation type="journal article" date="2018" name="Int. J. Syst. Evol. Microbiol.">
        <title>Uliginosibacterium sediminicola sp. nov., isolated from freshwater sediment.</title>
        <authorList>
            <person name="Hwang W.M."/>
            <person name="Kim S.M."/>
            <person name="Kang K."/>
            <person name="Ahn T.Y."/>
        </authorList>
    </citation>
    <scope>NUCLEOTIDE SEQUENCE [LARGE SCALE GENOMIC DNA]</scope>
    <source>
        <strain evidence="2 3">M1-21</strain>
    </source>
</reference>
<dbReference type="Proteomes" id="UP001410394">
    <property type="component" value="Unassembled WGS sequence"/>
</dbReference>
<evidence type="ECO:0000313" key="3">
    <source>
        <dbReference type="Proteomes" id="UP001410394"/>
    </source>
</evidence>
<dbReference type="PANTHER" id="PTHR43581:SF4">
    <property type="entry name" value="ATP_GTP PHOSPHATASE"/>
    <property type="match status" value="1"/>
</dbReference>